<dbReference type="PRINTS" id="PR00035">
    <property type="entry name" value="HTHGNTR"/>
</dbReference>
<feature type="domain" description="HTH gntR-type" evidence="4">
    <location>
        <begin position="18"/>
        <end position="90"/>
    </location>
</feature>
<dbReference type="SMART" id="SM00345">
    <property type="entry name" value="HTH_GNTR"/>
    <property type="match status" value="1"/>
</dbReference>
<keyword evidence="2" id="KW-0238">DNA-binding</keyword>
<evidence type="ECO:0000256" key="3">
    <source>
        <dbReference type="ARBA" id="ARBA00023163"/>
    </source>
</evidence>
<protein>
    <submittedName>
        <fullName evidence="5">FadR family transcriptional regulator</fullName>
    </submittedName>
</protein>
<dbReference type="InterPro" id="IPR008920">
    <property type="entry name" value="TF_FadR/GntR_C"/>
</dbReference>
<reference evidence="5 6" key="1">
    <citation type="submission" date="2018-10" db="EMBL/GenBank/DDBJ databases">
        <title>Kocuria sp. M5W7-7, whole genome shotgun sequence.</title>
        <authorList>
            <person name="Tuo L."/>
        </authorList>
    </citation>
    <scope>NUCLEOTIDE SEQUENCE [LARGE SCALE GENOMIC DNA]</scope>
    <source>
        <strain evidence="5 6">M5W7-7</strain>
    </source>
</reference>
<proteinExistence type="predicted"/>
<dbReference type="EMBL" id="RKMF01000018">
    <property type="protein sequence ID" value="ROZ61767.1"/>
    <property type="molecule type" value="Genomic_DNA"/>
</dbReference>
<dbReference type="RefSeq" id="WP_123826558.1">
    <property type="nucleotide sequence ID" value="NZ_RKMF01000018.1"/>
</dbReference>
<comment type="caution">
    <text evidence="5">The sequence shown here is derived from an EMBL/GenBank/DDBJ whole genome shotgun (WGS) entry which is preliminary data.</text>
</comment>
<dbReference type="GO" id="GO:0003677">
    <property type="term" value="F:DNA binding"/>
    <property type="evidence" value="ECO:0007669"/>
    <property type="project" value="UniProtKB-KW"/>
</dbReference>
<dbReference type="PANTHER" id="PTHR43537">
    <property type="entry name" value="TRANSCRIPTIONAL REGULATOR, GNTR FAMILY"/>
    <property type="match status" value="1"/>
</dbReference>
<evidence type="ECO:0000313" key="6">
    <source>
        <dbReference type="Proteomes" id="UP000270616"/>
    </source>
</evidence>
<dbReference type="PROSITE" id="PS50949">
    <property type="entry name" value="HTH_GNTR"/>
    <property type="match status" value="1"/>
</dbReference>
<dbReference type="InterPro" id="IPR036390">
    <property type="entry name" value="WH_DNA-bd_sf"/>
</dbReference>
<dbReference type="Gene3D" id="1.20.120.530">
    <property type="entry name" value="GntR ligand-binding domain-like"/>
    <property type="match status" value="1"/>
</dbReference>
<dbReference type="SUPFAM" id="SSF48008">
    <property type="entry name" value="GntR ligand-binding domain-like"/>
    <property type="match status" value="1"/>
</dbReference>
<dbReference type="Pfam" id="PF07729">
    <property type="entry name" value="FCD"/>
    <property type="match status" value="1"/>
</dbReference>
<dbReference type="Proteomes" id="UP000270616">
    <property type="component" value="Unassembled WGS sequence"/>
</dbReference>
<dbReference type="OrthoDB" id="3567645at2"/>
<dbReference type="InterPro" id="IPR011711">
    <property type="entry name" value="GntR_C"/>
</dbReference>
<dbReference type="InterPro" id="IPR036388">
    <property type="entry name" value="WH-like_DNA-bd_sf"/>
</dbReference>
<accession>A0A3N3ZM99</accession>
<dbReference type="SMART" id="SM00895">
    <property type="entry name" value="FCD"/>
    <property type="match status" value="1"/>
</dbReference>
<evidence type="ECO:0000259" key="4">
    <source>
        <dbReference type="PROSITE" id="PS50949"/>
    </source>
</evidence>
<dbReference type="GO" id="GO:0003700">
    <property type="term" value="F:DNA-binding transcription factor activity"/>
    <property type="evidence" value="ECO:0007669"/>
    <property type="project" value="InterPro"/>
</dbReference>
<evidence type="ECO:0000256" key="2">
    <source>
        <dbReference type="ARBA" id="ARBA00023125"/>
    </source>
</evidence>
<dbReference type="PANTHER" id="PTHR43537:SF24">
    <property type="entry name" value="GLUCONATE OPERON TRANSCRIPTIONAL REPRESSOR"/>
    <property type="match status" value="1"/>
</dbReference>
<dbReference type="Gene3D" id="1.10.10.10">
    <property type="entry name" value="Winged helix-like DNA-binding domain superfamily/Winged helix DNA-binding domain"/>
    <property type="match status" value="1"/>
</dbReference>
<dbReference type="Pfam" id="PF00392">
    <property type="entry name" value="GntR"/>
    <property type="match status" value="1"/>
</dbReference>
<sequence length="252" mass="26862">MTPGAGGQPDSGTVKDDAPAYAAVLEWVEERLRSGDLAVGHKLPGERALAEEFGISRASVREAVRVLAAMGLVRSGTGSGPKAGAVVVSEPSAALSWALRMHVATKALPMADVVATRVLLETQAALATGLGVEEEQRGEVLVAARSYLEEMDDPSIPDARFHDLDARFHVELTTLGGNVVLTTVMQSLRDAVIGYVQQSVARVPDWIGLRARLQREHWGILESFEAQDGARAARLLRGHIEGFHATVVATES</sequence>
<evidence type="ECO:0000256" key="1">
    <source>
        <dbReference type="ARBA" id="ARBA00023015"/>
    </source>
</evidence>
<dbReference type="SUPFAM" id="SSF46785">
    <property type="entry name" value="Winged helix' DNA-binding domain"/>
    <property type="match status" value="1"/>
</dbReference>
<name>A0A3N3ZM99_9MICC</name>
<dbReference type="InterPro" id="IPR000524">
    <property type="entry name" value="Tscrpt_reg_HTH_GntR"/>
</dbReference>
<dbReference type="AlphaFoldDB" id="A0A3N3ZM99"/>
<keyword evidence="3" id="KW-0804">Transcription</keyword>
<keyword evidence="6" id="KW-1185">Reference proteome</keyword>
<keyword evidence="1" id="KW-0805">Transcription regulation</keyword>
<evidence type="ECO:0000313" key="5">
    <source>
        <dbReference type="EMBL" id="ROZ61767.1"/>
    </source>
</evidence>
<gene>
    <name evidence="5" type="ORF">EDL96_12470</name>
</gene>
<organism evidence="5 6">
    <name type="scientific">Kocuria soli</name>
    <dbReference type="NCBI Taxonomy" id="2485125"/>
    <lineage>
        <taxon>Bacteria</taxon>
        <taxon>Bacillati</taxon>
        <taxon>Actinomycetota</taxon>
        <taxon>Actinomycetes</taxon>
        <taxon>Micrococcales</taxon>
        <taxon>Micrococcaceae</taxon>
        <taxon>Kocuria</taxon>
    </lineage>
</organism>
<dbReference type="CDD" id="cd07377">
    <property type="entry name" value="WHTH_GntR"/>
    <property type="match status" value="1"/>
</dbReference>